<name>A0A5C3LNS5_9AGAR</name>
<reference evidence="2 3" key="1">
    <citation type="journal article" date="2019" name="Nat. Ecol. Evol.">
        <title>Megaphylogeny resolves global patterns of mushroom evolution.</title>
        <authorList>
            <person name="Varga T."/>
            <person name="Krizsan K."/>
            <person name="Foldi C."/>
            <person name="Dima B."/>
            <person name="Sanchez-Garcia M."/>
            <person name="Sanchez-Ramirez S."/>
            <person name="Szollosi G.J."/>
            <person name="Szarkandi J.G."/>
            <person name="Papp V."/>
            <person name="Albert L."/>
            <person name="Andreopoulos W."/>
            <person name="Angelini C."/>
            <person name="Antonin V."/>
            <person name="Barry K.W."/>
            <person name="Bougher N.L."/>
            <person name="Buchanan P."/>
            <person name="Buyck B."/>
            <person name="Bense V."/>
            <person name="Catcheside P."/>
            <person name="Chovatia M."/>
            <person name="Cooper J."/>
            <person name="Damon W."/>
            <person name="Desjardin D."/>
            <person name="Finy P."/>
            <person name="Geml J."/>
            <person name="Haridas S."/>
            <person name="Hughes K."/>
            <person name="Justo A."/>
            <person name="Karasinski D."/>
            <person name="Kautmanova I."/>
            <person name="Kiss B."/>
            <person name="Kocsube S."/>
            <person name="Kotiranta H."/>
            <person name="LaButti K.M."/>
            <person name="Lechner B.E."/>
            <person name="Liimatainen K."/>
            <person name="Lipzen A."/>
            <person name="Lukacs Z."/>
            <person name="Mihaltcheva S."/>
            <person name="Morgado L.N."/>
            <person name="Niskanen T."/>
            <person name="Noordeloos M.E."/>
            <person name="Ohm R.A."/>
            <person name="Ortiz-Santana B."/>
            <person name="Ovrebo C."/>
            <person name="Racz N."/>
            <person name="Riley R."/>
            <person name="Savchenko A."/>
            <person name="Shiryaev A."/>
            <person name="Soop K."/>
            <person name="Spirin V."/>
            <person name="Szebenyi C."/>
            <person name="Tomsovsky M."/>
            <person name="Tulloss R.E."/>
            <person name="Uehling J."/>
            <person name="Grigoriev I.V."/>
            <person name="Vagvolgyi C."/>
            <person name="Papp T."/>
            <person name="Martin F.M."/>
            <person name="Miettinen O."/>
            <person name="Hibbett D.S."/>
            <person name="Nagy L.G."/>
        </authorList>
    </citation>
    <scope>NUCLEOTIDE SEQUENCE [LARGE SCALE GENOMIC DNA]</scope>
    <source>
        <strain evidence="2 3">CBS 166.37</strain>
    </source>
</reference>
<sequence length="152" mass="16548">MYARPTLVGCYANNTTIPLFAKAHPITTMSTALLMFVMSTYRCLRSLLEVGHWQAMPLMTLFLRDGIFSFLGVSVVTTAQVIMYHTAKHTLANLLAMPALAVYCVISSRVLLGMKAAVMQDEVDDSSPTRMNGLPTFRVAPHTGVCSSGIST</sequence>
<keyword evidence="1" id="KW-0812">Transmembrane</keyword>
<keyword evidence="1" id="KW-1133">Transmembrane helix</keyword>
<proteinExistence type="predicted"/>
<feature type="transmembrane region" description="Helical" evidence="1">
    <location>
        <begin position="91"/>
        <end position="112"/>
    </location>
</feature>
<dbReference type="Proteomes" id="UP000308652">
    <property type="component" value="Unassembled WGS sequence"/>
</dbReference>
<protein>
    <submittedName>
        <fullName evidence="2">Uncharacterized protein</fullName>
    </submittedName>
</protein>
<dbReference type="OrthoDB" id="2982596at2759"/>
<gene>
    <name evidence="2" type="ORF">BDQ12DRAFT_405310</name>
</gene>
<feature type="transmembrane region" description="Helical" evidence="1">
    <location>
        <begin position="65"/>
        <end position="85"/>
    </location>
</feature>
<evidence type="ECO:0000313" key="2">
    <source>
        <dbReference type="EMBL" id="TFK33636.1"/>
    </source>
</evidence>
<dbReference type="EMBL" id="ML213644">
    <property type="protein sequence ID" value="TFK33636.1"/>
    <property type="molecule type" value="Genomic_DNA"/>
</dbReference>
<evidence type="ECO:0000256" key="1">
    <source>
        <dbReference type="SAM" id="Phobius"/>
    </source>
</evidence>
<accession>A0A5C3LNS5</accession>
<dbReference type="AlphaFoldDB" id="A0A5C3LNS5"/>
<organism evidence="2 3">
    <name type="scientific">Crucibulum laeve</name>
    <dbReference type="NCBI Taxonomy" id="68775"/>
    <lineage>
        <taxon>Eukaryota</taxon>
        <taxon>Fungi</taxon>
        <taxon>Dikarya</taxon>
        <taxon>Basidiomycota</taxon>
        <taxon>Agaricomycotina</taxon>
        <taxon>Agaricomycetes</taxon>
        <taxon>Agaricomycetidae</taxon>
        <taxon>Agaricales</taxon>
        <taxon>Agaricineae</taxon>
        <taxon>Nidulariaceae</taxon>
        <taxon>Crucibulum</taxon>
    </lineage>
</organism>
<keyword evidence="3" id="KW-1185">Reference proteome</keyword>
<keyword evidence="1" id="KW-0472">Membrane</keyword>
<evidence type="ECO:0000313" key="3">
    <source>
        <dbReference type="Proteomes" id="UP000308652"/>
    </source>
</evidence>
<feature type="transmembrane region" description="Helical" evidence="1">
    <location>
        <begin position="26"/>
        <end position="44"/>
    </location>
</feature>